<proteinExistence type="predicted"/>
<feature type="transmembrane region" description="Helical" evidence="2">
    <location>
        <begin position="45"/>
        <end position="68"/>
    </location>
</feature>
<evidence type="ECO:0000256" key="2">
    <source>
        <dbReference type="SAM" id="Phobius"/>
    </source>
</evidence>
<reference evidence="4" key="1">
    <citation type="submission" date="2022-09" db="EMBL/GenBank/DDBJ databases">
        <title>Enrichment on poylsaccharides allowed isolation of novel metabolic and taxonomic groups of Haloarchaea.</title>
        <authorList>
            <person name="Sorokin D.Y."/>
            <person name="Elcheninov A.G."/>
            <person name="Khizhniak T.V."/>
            <person name="Kolganova T.V."/>
            <person name="Kublanov I.V."/>
        </authorList>
    </citation>
    <scope>NUCLEOTIDE SEQUENCE</scope>
    <source>
        <strain evidence="4">AArc-xg1-1</strain>
    </source>
</reference>
<evidence type="ECO:0000313" key="4">
    <source>
        <dbReference type="EMBL" id="MCU4740723.1"/>
    </source>
</evidence>
<feature type="region of interest" description="Disordered" evidence="1">
    <location>
        <begin position="1"/>
        <end position="21"/>
    </location>
</feature>
<dbReference type="InterPro" id="IPR058528">
    <property type="entry name" value="DUF8215"/>
</dbReference>
<keyword evidence="2" id="KW-1133">Transmembrane helix</keyword>
<accession>A0AAP3E0U4</accession>
<dbReference type="Proteomes" id="UP001321018">
    <property type="component" value="Unassembled WGS sequence"/>
</dbReference>
<dbReference type="EMBL" id="JAOPKA010000002">
    <property type="protein sequence ID" value="MCU4740723.1"/>
    <property type="molecule type" value="Genomic_DNA"/>
</dbReference>
<protein>
    <recommendedName>
        <fullName evidence="3">DUF8215 domain-containing protein</fullName>
    </recommendedName>
</protein>
<evidence type="ECO:0000256" key="1">
    <source>
        <dbReference type="SAM" id="MobiDB-lite"/>
    </source>
</evidence>
<keyword evidence="2" id="KW-0472">Membrane</keyword>
<evidence type="ECO:0000259" key="3">
    <source>
        <dbReference type="Pfam" id="PF26650"/>
    </source>
</evidence>
<gene>
    <name evidence="4" type="ORF">OB960_04825</name>
</gene>
<feature type="transmembrane region" description="Helical" evidence="2">
    <location>
        <begin position="80"/>
        <end position="99"/>
    </location>
</feature>
<dbReference type="RefSeq" id="WP_338002564.1">
    <property type="nucleotide sequence ID" value="NZ_JAOPKA010000002.1"/>
</dbReference>
<comment type="caution">
    <text evidence="4">The sequence shown here is derived from an EMBL/GenBank/DDBJ whole genome shotgun (WGS) entry which is preliminary data.</text>
</comment>
<feature type="domain" description="DUF8215" evidence="3">
    <location>
        <begin position="37"/>
        <end position="167"/>
    </location>
</feature>
<name>A0AAP3E0U4_9EURY</name>
<dbReference type="Pfam" id="PF26650">
    <property type="entry name" value="DUF8215"/>
    <property type="match status" value="1"/>
</dbReference>
<sequence>MRERDDGAPGRQTGPATTATRRSWYGHGTLTRVEKSPVNRYLHDVTYVFADVSIPSLPVLFVVMMTSVEAGFGAVPATMVGWATLVAVAAAIRGGWIQPPATDTPGWVAVTPSLVVLRLVYYNLLLFAVAYGSVALADLVGRPAASLGFAFAIALLATVLFPRVAESVYRRLSV</sequence>
<dbReference type="AlphaFoldDB" id="A0AAP3E0U4"/>
<evidence type="ECO:0000313" key="5">
    <source>
        <dbReference type="Proteomes" id="UP001321018"/>
    </source>
</evidence>
<organism evidence="4 5">
    <name type="scientific">Natronoglomus mannanivorans</name>
    <dbReference type="NCBI Taxonomy" id="2979990"/>
    <lineage>
        <taxon>Archaea</taxon>
        <taxon>Methanobacteriati</taxon>
        <taxon>Methanobacteriota</taxon>
        <taxon>Stenosarchaea group</taxon>
        <taxon>Halobacteria</taxon>
        <taxon>Halobacteriales</taxon>
        <taxon>Natrialbaceae</taxon>
        <taxon>Natronoglomus</taxon>
    </lineage>
</organism>
<feature type="transmembrane region" description="Helical" evidence="2">
    <location>
        <begin position="147"/>
        <end position="165"/>
    </location>
</feature>
<keyword evidence="2" id="KW-0812">Transmembrane</keyword>